<dbReference type="EMBL" id="FOGV01000002">
    <property type="protein sequence ID" value="SER57579.1"/>
    <property type="molecule type" value="Genomic_DNA"/>
</dbReference>
<dbReference type="RefSeq" id="WP_093071864.1">
    <property type="nucleotide sequence ID" value="NZ_FOGV01000002.1"/>
</dbReference>
<evidence type="ECO:0000256" key="4">
    <source>
        <dbReference type="ARBA" id="ARBA00023004"/>
    </source>
</evidence>
<evidence type="ECO:0000256" key="3">
    <source>
        <dbReference type="ARBA" id="ARBA00022801"/>
    </source>
</evidence>
<evidence type="ECO:0000256" key="2">
    <source>
        <dbReference type="ARBA" id="ARBA00022723"/>
    </source>
</evidence>
<feature type="binding site" evidence="7">
    <location>
        <position position="150"/>
    </location>
    <ligand>
        <name>Fe cation</name>
        <dbReference type="ChEBI" id="CHEBI:24875"/>
        <label>2</label>
    </ligand>
</feature>
<dbReference type="OrthoDB" id="9801109at2"/>
<accession>A0A1H9QCG6</accession>
<gene>
    <name evidence="8" type="ORF">SAMN05444126_102198</name>
</gene>
<keyword evidence="2 7" id="KW-0479">Metal-binding</keyword>
<evidence type="ECO:0000256" key="7">
    <source>
        <dbReference type="PIRSR" id="PIRSR004789-51"/>
    </source>
</evidence>
<dbReference type="STRING" id="1464123.SAMN05444126_102198"/>
<feature type="active site" description="Proton donor" evidence="6">
    <location>
        <position position="68"/>
    </location>
</feature>
<evidence type="ECO:0000256" key="6">
    <source>
        <dbReference type="PIRSR" id="PIRSR004789-50"/>
    </source>
</evidence>
<dbReference type="Proteomes" id="UP000199318">
    <property type="component" value="Unassembled WGS sequence"/>
</dbReference>
<proteinExistence type="inferred from homology"/>
<dbReference type="CDD" id="cd07382">
    <property type="entry name" value="MPP_DR1281"/>
    <property type="match status" value="1"/>
</dbReference>
<feature type="binding site" evidence="7">
    <location>
        <position position="67"/>
    </location>
    <ligand>
        <name>Fe cation</name>
        <dbReference type="ChEBI" id="CHEBI:24875"/>
        <label>2</label>
    </ligand>
</feature>
<dbReference type="InterPro" id="IPR005235">
    <property type="entry name" value="YmdB-like"/>
</dbReference>
<feature type="binding site" evidence="7">
    <location>
        <position position="177"/>
    </location>
    <ligand>
        <name>Fe cation</name>
        <dbReference type="ChEBI" id="CHEBI:24875"/>
        <label>1</label>
    </ligand>
</feature>
<dbReference type="Pfam" id="PF13277">
    <property type="entry name" value="YmdB"/>
    <property type="match status" value="1"/>
</dbReference>
<name>A0A1H9QCG6_9BACI</name>
<dbReference type="FunFam" id="3.60.21.10:FF:000016">
    <property type="entry name" value="Putative metallophosphoesterase"/>
    <property type="match status" value="1"/>
</dbReference>
<keyword evidence="9" id="KW-1185">Reference proteome</keyword>
<dbReference type="PANTHER" id="PTHR36303:SF1">
    <property type="entry name" value="2',3'-CYCLIC-NUCLEOTIDE 2'-PHOSPHODIESTERASE"/>
    <property type="match status" value="1"/>
</dbReference>
<comment type="caution">
    <text evidence="8">The sequence shown here is derived from an EMBL/GenBank/DDBJ whole genome shotgun (WGS) entry which is preliminary data.</text>
</comment>
<keyword evidence="3" id="KW-0378">Hydrolase</keyword>
<evidence type="ECO:0000256" key="1">
    <source>
        <dbReference type="ARBA" id="ARBA00001965"/>
    </source>
</evidence>
<evidence type="ECO:0000256" key="5">
    <source>
        <dbReference type="ARBA" id="ARBA00061401"/>
    </source>
</evidence>
<reference evidence="9" key="1">
    <citation type="submission" date="2016-10" db="EMBL/GenBank/DDBJ databases">
        <authorList>
            <person name="de Groot N.N."/>
        </authorList>
    </citation>
    <scope>NUCLEOTIDE SEQUENCE [LARGE SCALE GENOMIC DNA]</scope>
    <source>
        <strain evidence="9">10nlg</strain>
    </source>
</reference>
<feature type="binding site" evidence="7">
    <location>
        <position position="175"/>
    </location>
    <ligand>
        <name>Fe cation</name>
        <dbReference type="ChEBI" id="CHEBI:24875"/>
        <label>2</label>
    </ligand>
</feature>
<dbReference type="GO" id="GO:0004113">
    <property type="term" value="F:2',3'-cyclic-nucleotide 3'-phosphodiesterase activity"/>
    <property type="evidence" value="ECO:0007669"/>
    <property type="project" value="TreeGrafter"/>
</dbReference>
<organism evidence="8 9">
    <name type="scientific">Salisediminibacterium halotolerans</name>
    <dbReference type="NCBI Taxonomy" id="517425"/>
    <lineage>
        <taxon>Bacteria</taxon>
        <taxon>Bacillati</taxon>
        <taxon>Bacillota</taxon>
        <taxon>Bacilli</taxon>
        <taxon>Bacillales</taxon>
        <taxon>Bacillaceae</taxon>
        <taxon>Salisediminibacterium</taxon>
    </lineage>
</organism>
<dbReference type="PIRSF" id="PIRSF004789">
    <property type="entry name" value="DR1281"/>
    <property type="match status" value="1"/>
</dbReference>
<dbReference type="NCBIfam" id="TIGR00282">
    <property type="entry name" value="TIGR00282 family metallophosphoesterase"/>
    <property type="match status" value="1"/>
</dbReference>
<comment type="similarity">
    <text evidence="5">Belongs to the YmdB-like family.</text>
</comment>
<comment type="cofactor">
    <cofactor evidence="1">
        <name>Fe(3+)</name>
        <dbReference type="ChEBI" id="CHEBI:29034"/>
    </cofactor>
</comment>
<dbReference type="Gene3D" id="3.60.21.10">
    <property type="match status" value="1"/>
</dbReference>
<dbReference type="SUPFAM" id="SSF56300">
    <property type="entry name" value="Metallo-dependent phosphatases"/>
    <property type="match status" value="1"/>
</dbReference>
<keyword evidence="4" id="KW-0408">Iron</keyword>
<sequence>MKLLFIGDVYGSPGREAVKEYLPKLKRKHRPDITVVNAENAAAGKGLTKKIYNELKETGADAFTMGNHMWDKKEIFDFIDDVDDIARPINYPDNNPGGGIVKKKVGNKTIAIINAQGRTFMPPADCPFRKLEETVTEVRKETPFIFIDFHAEATSEKQAIGWYLDGQVSALAGTHTHVPTADERLLHNGTAFITDVGMTGPFDGILGTNRNIIIRRFLSNLPERFEVQEGRLQLNGVLIDIDDASGLAKRIKRIQINEDRPFFD</sequence>
<feature type="binding site" evidence="7">
    <location>
        <position position="8"/>
    </location>
    <ligand>
        <name>Fe cation</name>
        <dbReference type="ChEBI" id="CHEBI:24875"/>
        <label>1</label>
    </ligand>
</feature>
<dbReference type="AlphaFoldDB" id="A0A1H9QCG6"/>
<evidence type="ECO:0000313" key="9">
    <source>
        <dbReference type="Proteomes" id="UP000199318"/>
    </source>
</evidence>
<dbReference type="GO" id="GO:0046872">
    <property type="term" value="F:metal ion binding"/>
    <property type="evidence" value="ECO:0007669"/>
    <property type="project" value="UniProtKB-KW"/>
</dbReference>
<feature type="binding site" evidence="7">
    <location>
        <position position="39"/>
    </location>
    <ligand>
        <name>Fe cation</name>
        <dbReference type="ChEBI" id="CHEBI:24875"/>
        <label>2</label>
    </ligand>
</feature>
<dbReference type="PANTHER" id="PTHR36303">
    <property type="entry name" value="2',3'-CYCLIC-NUCLEOTIDE 2'-PHOSPHODIESTERASE"/>
    <property type="match status" value="1"/>
</dbReference>
<evidence type="ECO:0000313" key="8">
    <source>
        <dbReference type="EMBL" id="SER57579.1"/>
    </source>
</evidence>
<dbReference type="InterPro" id="IPR029052">
    <property type="entry name" value="Metallo-depent_PP-like"/>
</dbReference>
<feature type="binding site" evidence="7">
    <location>
        <position position="39"/>
    </location>
    <ligand>
        <name>Fe cation</name>
        <dbReference type="ChEBI" id="CHEBI:24875"/>
        <label>1</label>
    </ligand>
</feature>
<feature type="binding site" evidence="7">
    <location>
        <position position="40"/>
    </location>
    <ligand>
        <name>Fe cation</name>
        <dbReference type="ChEBI" id="CHEBI:24875"/>
        <label>1</label>
    </ligand>
</feature>
<evidence type="ECO:0008006" key="10">
    <source>
        <dbReference type="Google" id="ProtNLM"/>
    </source>
</evidence>
<protein>
    <recommendedName>
        <fullName evidence="10">TIGR00282 family metallophosphoesterase</fullName>
    </recommendedName>
</protein>